<keyword evidence="2" id="KW-0678">Repressor</keyword>
<sequence length="542" mass="59829">MDNGVIHVAAGDKRKSNCFAAEDLKANAKQQRRWTSRTSAADDTTSVALMDIPQQKTHITTQVFGVESCKRRPPHGQQPEIRCNVLSPATGYGALAAEALQDLRGIESGKHFYHLQNQPHQQQQQPSLQSRQHLPVPSESSAGLLHSSPALHPQSPHRLPLPLIRTPPLYNESDLHNNISPTSSSSSPYTSLHNNIPNVSFSHPSTSSLQELGNEQAYSNLLLTCQNGTARQQQQQQQSPCLPERNNTVLREHQQVSSSSWYSPMHTPSTYPESQPVASNSRLHRMDMFAATTCSAQTGTLNVPCTSSLTELSNQLGISTSAIQGQNQRAYRDAFNEQDQQSQFDLQNQLAFGAGGGSGPMAAPKRCPSPAPSSSTLPRLAKCPPQSEAQGRQPLSGSSSYHPSVGTAEFAMNPSSTLIRAGLEDKRHVMPCPPKPMRTYTKVYKLGSITRALNVNRFRNYEELWCELAHMFNLEGQLEQKHGWKLVFVDNENDLLLVGDDPWEEFKITVRGIRILSPREVCFYMDEERFGTGNAMASNLAA</sequence>
<evidence type="ECO:0000313" key="5">
    <source>
        <dbReference type="EMBL" id="CAK9205673.1"/>
    </source>
</evidence>
<dbReference type="PANTHER" id="PTHR31384:SF179">
    <property type="entry name" value="AUXIN-RESPONSIVE PROTEIN"/>
    <property type="match status" value="1"/>
</dbReference>
<keyword evidence="2" id="KW-0804">Transcription</keyword>
<evidence type="ECO:0000259" key="4">
    <source>
        <dbReference type="PROSITE" id="PS51745"/>
    </source>
</evidence>
<comment type="function">
    <text evidence="2">Aux/IAA proteins are short-lived transcriptional factors that function as repressors of early auxin response genes at low auxin concentrations.</text>
</comment>
<evidence type="ECO:0000256" key="1">
    <source>
        <dbReference type="ARBA" id="ARBA00023294"/>
    </source>
</evidence>
<keyword evidence="1 2" id="KW-0927">Auxin signaling pathway</keyword>
<dbReference type="Pfam" id="PF02309">
    <property type="entry name" value="AUX_IAA"/>
    <property type="match status" value="1"/>
</dbReference>
<keyword evidence="2" id="KW-0539">Nucleus</keyword>
<keyword evidence="6" id="KW-1185">Reference proteome</keyword>
<dbReference type="InterPro" id="IPR044835">
    <property type="entry name" value="ARF_plant"/>
</dbReference>
<gene>
    <name evidence="5" type="ORF">CSSPTR1EN2_LOCUS7966</name>
</gene>
<dbReference type="SUPFAM" id="SSF54277">
    <property type="entry name" value="CAD &amp; PB1 domains"/>
    <property type="match status" value="1"/>
</dbReference>
<dbReference type="Gene3D" id="3.10.20.90">
    <property type="entry name" value="Phosphatidylinositol 3-kinase Catalytic Subunit, Chain A, domain 1"/>
    <property type="match status" value="1"/>
</dbReference>
<feature type="region of interest" description="Disordered" evidence="3">
    <location>
        <begin position="252"/>
        <end position="278"/>
    </location>
</feature>
<dbReference type="InterPro" id="IPR033389">
    <property type="entry name" value="AUX/IAA_dom"/>
</dbReference>
<comment type="similarity">
    <text evidence="2">Belongs to the Aux/IAA family.</text>
</comment>
<proteinExistence type="inferred from homology"/>
<feature type="compositionally biased region" description="Low complexity" evidence="3">
    <location>
        <begin position="117"/>
        <end position="135"/>
    </location>
</feature>
<comment type="subcellular location">
    <subcellularLocation>
        <location evidence="2">Nucleus</location>
    </subcellularLocation>
</comment>
<evidence type="ECO:0000256" key="2">
    <source>
        <dbReference type="RuleBase" id="RU004549"/>
    </source>
</evidence>
<feature type="region of interest" description="Disordered" evidence="3">
    <location>
        <begin position="350"/>
        <end position="407"/>
    </location>
</feature>
<feature type="domain" description="PB1" evidence="4">
    <location>
        <begin position="438"/>
        <end position="520"/>
    </location>
</feature>
<protein>
    <recommendedName>
        <fullName evidence="2">Auxin-responsive protein</fullName>
    </recommendedName>
</protein>
<dbReference type="PROSITE" id="PS51745">
    <property type="entry name" value="PB1"/>
    <property type="match status" value="1"/>
</dbReference>
<evidence type="ECO:0000256" key="3">
    <source>
        <dbReference type="SAM" id="MobiDB-lite"/>
    </source>
</evidence>
<feature type="region of interest" description="Disordered" evidence="3">
    <location>
        <begin position="117"/>
        <end position="166"/>
    </location>
</feature>
<dbReference type="PANTHER" id="PTHR31384">
    <property type="entry name" value="AUXIN RESPONSE FACTOR 4-RELATED"/>
    <property type="match status" value="1"/>
</dbReference>
<comment type="subunit">
    <text evidence="2">Homodimers and heterodimers.</text>
</comment>
<feature type="region of interest" description="Disordered" evidence="3">
    <location>
        <begin position="172"/>
        <end position="191"/>
    </location>
</feature>
<dbReference type="EMBL" id="OZ019907">
    <property type="protein sequence ID" value="CAK9205673.1"/>
    <property type="molecule type" value="Genomic_DNA"/>
</dbReference>
<evidence type="ECO:0000313" key="6">
    <source>
        <dbReference type="Proteomes" id="UP001497512"/>
    </source>
</evidence>
<keyword evidence="2" id="KW-0805">Transcription regulation</keyword>
<name>A0ABP0TUW3_9BRYO</name>
<dbReference type="Proteomes" id="UP001497512">
    <property type="component" value="Chromosome 15"/>
</dbReference>
<feature type="compositionally biased region" description="Low complexity" evidence="3">
    <location>
        <begin position="180"/>
        <end position="191"/>
    </location>
</feature>
<accession>A0ABP0TUW3</accession>
<organism evidence="5 6">
    <name type="scientific">Sphagnum troendelagicum</name>
    <dbReference type="NCBI Taxonomy" id="128251"/>
    <lineage>
        <taxon>Eukaryota</taxon>
        <taxon>Viridiplantae</taxon>
        <taxon>Streptophyta</taxon>
        <taxon>Embryophyta</taxon>
        <taxon>Bryophyta</taxon>
        <taxon>Sphagnophytina</taxon>
        <taxon>Sphagnopsida</taxon>
        <taxon>Sphagnales</taxon>
        <taxon>Sphagnaceae</taxon>
        <taxon>Sphagnum</taxon>
    </lineage>
</organism>
<feature type="compositionally biased region" description="Low complexity" evidence="3">
    <location>
        <begin position="156"/>
        <end position="166"/>
    </location>
</feature>
<reference evidence="5" key="1">
    <citation type="submission" date="2024-02" db="EMBL/GenBank/DDBJ databases">
        <authorList>
            <consortium name="ELIXIR-Norway"/>
            <consortium name="Elixir Norway"/>
        </authorList>
    </citation>
    <scope>NUCLEOTIDE SEQUENCE</scope>
</reference>
<dbReference type="InterPro" id="IPR053793">
    <property type="entry name" value="PB1-like"/>
</dbReference>
<feature type="compositionally biased region" description="Polar residues" evidence="3">
    <location>
        <begin position="387"/>
        <end position="402"/>
    </location>
</feature>